<dbReference type="EMBL" id="CVQH01002113">
    <property type="protein sequence ID" value="CRK08825.1"/>
    <property type="molecule type" value="Genomic_DNA"/>
</dbReference>
<name>A0A0G4KKR3_VERLO</name>
<dbReference type="EMBL" id="CVQI01032558">
    <property type="protein sequence ID" value="CRK41614.1"/>
    <property type="molecule type" value="Genomic_DNA"/>
</dbReference>
<dbReference type="AlphaFoldDB" id="A0A0G4KKR3"/>
<protein>
    <submittedName>
        <fullName evidence="3">Uncharacterized protein</fullName>
    </submittedName>
</protein>
<evidence type="ECO:0000313" key="5">
    <source>
        <dbReference type="EMBL" id="CRK21910.1"/>
    </source>
</evidence>
<evidence type="ECO:0000313" key="9">
    <source>
        <dbReference type="Proteomes" id="UP000044602"/>
    </source>
</evidence>
<organism evidence="3 9">
    <name type="scientific">Verticillium longisporum</name>
    <name type="common">Verticillium dahliae var. longisporum</name>
    <dbReference type="NCBI Taxonomy" id="100787"/>
    <lineage>
        <taxon>Eukaryota</taxon>
        <taxon>Fungi</taxon>
        <taxon>Dikarya</taxon>
        <taxon>Ascomycota</taxon>
        <taxon>Pezizomycotina</taxon>
        <taxon>Sordariomycetes</taxon>
        <taxon>Hypocreomycetidae</taxon>
        <taxon>Glomerellales</taxon>
        <taxon>Plectosphaerellaceae</taxon>
        <taxon>Verticillium</taxon>
    </lineage>
</organism>
<evidence type="ECO:0000313" key="3">
    <source>
        <dbReference type="EMBL" id="CRK08825.1"/>
    </source>
</evidence>
<dbReference type="EMBL" id="CVQI01006669">
    <property type="protein sequence ID" value="CRK16228.1"/>
    <property type="molecule type" value="Genomic_DNA"/>
</dbReference>
<feature type="coiled-coil region" evidence="1">
    <location>
        <begin position="66"/>
        <end position="114"/>
    </location>
</feature>
<proteinExistence type="predicted"/>
<evidence type="ECO:0000313" key="7">
    <source>
        <dbReference type="EMBL" id="CRK30028.1"/>
    </source>
</evidence>
<evidence type="ECO:0000313" key="4">
    <source>
        <dbReference type="EMBL" id="CRK16228.1"/>
    </source>
</evidence>
<dbReference type="EMBL" id="CVQH01021309">
    <property type="protein sequence ID" value="CRK30028.1"/>
    <property type="molecule type" value="Genomic_DNA"/>
</dbReference>
<accession>A0A0G4KKR3</accession>
<dbReference type="Proteomes" id="UP000044602">
    <property type="component" value="Unassembled WGS sequence"/>
</dbReference>
<evidence type="ECO:0000313" key="8">
    <source>
        <dbReference type="EMBL" id="CRK41614.1"/>
    </source>
</evidence>
<feature type="region of interest" description="Disordered" evidence="2">
    <location>
        <begin position="1"/>
        <end position="36"/>
    </location>
</feature>
<dbReference type="EMBL" id="CVQI01012447">
    <property type="protein sequence ID" value="CRK21910.1"/>
    <property type="molecule type" value="Genomic_DNA"/>
</dbReference>
<reference evidence="9 10" key="1">
    <citation type="submission" date="2015-05" db="EMBL/GenBank/DDBJ databases">
        <authorList>
            <person name="Fogelqvist Johan"/>
        </authorList>
    </citation>
    <scope>NUCLEOTIDE SEQUENCE [LARGE SCALE GENOMIC DNA]</scope>
    <source>
        <strain evidence="3">VL1</strain>
        <strain evidence="4">VL2</strain>
    </source>
</reference>
<evidence type="ECO:0000256" key="1">
    <source>
        <dbReference type="SAM" id="Coils"/>
    </source>
</evidence>
<sequence length="176" mass="20255">MRTEPSVTEKSLPALPSRAKQQHKEDDRSRRMRDLHKLWKRPPVTFASSEPAEEILSLEEDPPQKAQLLRRDNETLRQEVAMLRAAQRTDKNRIEDLVQELDRARHDNAEQSRRIARVISAVNKAFSEYKKWMRKSLEMESAEISSLSSGDSQGMIPIGRSAFSDDDDDSLYSSCI</sequence>
<dbReference type="SMR" id="A0A0G4KKR3"/>
<evidence type="ECO:0000313" key="10">
    <source>
        <dbReference type="Proteomes" id="UP000045706"/>
    </source>
</evidence>
<evidence type="ECO:0000256" key="2">
    <source>
        <dbReference type="SAM" id="MobiDB-lite"/>
    </source>
</evidence>
<keyword evidence="9" id="KW-1185">Reference proteome</keyword>
<feature type="region of interest" description="Disordered" evidence="2">
    <location>
        <begin position="143"/>
        <end position="176"/>
    </location>
</feature>
<evidence type="ECO:0000313" key="6">
    <source>
        <dbReference type="EMBL" id="CRK22002.1"/>
    </source>
</evidence>
<gene>
    <name evidence="3" type="ORF">BN1708_009822</name>
    <name evidence="6" type="ORF">BN1708_013270</name>
    <name evidence="7" type="ORF">BN1708_018394</name>
    <name evidence="4" type="ORF">BN1723_010911</name>
    <name evidence="5" type="ORF">BN1723_012526</name>
    <name evidence="8" type="ORF">BN1723_018829</name>
</gene>
<dbReference type="Proteomes" id="UP000045706">
    <property type="component" value="Unassembled WGS sequence"/>
</dbReference>
<feature type="compositionally biased region" description="Polar residues" evidence="2">
    <location>
        <begin position="143"/>
        <end position="152"/>
    </location>
</feature>
<dbReference type="EMBL" id="CVQH01013336">
    <property type="protein sequence ID" value="CRK22002.1"/>
    <property type="molecule type" value="Genomic_DNA"/>
</dbReference>
<keyword evidence="1" id="KW-0175">Coiled coil</keyword>